<evidence type="ECO:0000256" key="2">
    <source>
        <dbReference type="SAM" id="SignalP"/>
    </source>
</evidence>
<keyword evidence="1" id="KW-1133">Transmembrane helix</keyword>
<name>W6TLW0_9SPIR</name>
<keyword evidence="3" id="KW-0969">Cilium</keyword>
<accession>W6TLW0</accession>
<protein>
    <submittedName>
        <fullName evidence="3">Flagellar biosynthetic protein fliZ</fullName>
    </submittedName>
</protein>
<keyword evidence="1" id="KW-0472">Membrane</keyword>
<dbReference type="RefSeq" id="WP_231439459.1">
    <property type="nucleotide sequence ID" value="NZ_AZIT01000001.1"/>
</dbReference>
<dbReference type="AlphaFoldDB" id="W6TLW0"/>
<comment type="caution">
    <text evidence="3">The sequence shown here is derived from an EMBL/GenBank/DDBJ whole genome shotgun (WGS) entry which is preliminary data.</text>
</comment>
<keyword evidence="2" id="KW-0732">Signal</keyword>
<feature type="chain" id="PRO_5004884220" evidence="2">
    <location>
        <begin position="21"/>
        <end position="99"/>
    </location>
</feature>
<reference evidence="3 4" key="1">
    <citation type="submission" date="2013-12" db="EMBL/GenBank/DDBJ databases">
        <title>Comparative genomics of relapsing fever spirochetes.</title>
        <authorList>
            <person name="Schwan T.G."/>
            <person name="Raffel S.J."/>
            <person name="Porcella S.F."/>
        </authorList>
    </citation>
    <scope>NUCLEOTIDE SEQUENCE [LARGE SCALE GENOMIC DNA]</scope>
    <source>
        <strain evidence="3 4">CR2A</strain>
    </source>
</reference>
<evidence type="ECO:0000313" key="3">
    <source>
        <dbReference type="EMBL" id="ETZ18354.1"/>
    </source>
</evidence>
<dbReference type="Proteomes" id="UP000019148">
    <property type="component" value="Unassembled WGS sequence"/>
</dbReference>
<gene>
    <name evidence="3" type="ORF">BDCR2A_00327</name>
</gene>
<sequence length="99" mass="11791">MNRLILFFTFIVFFAENLFAQDNESDLNVTSKLENEINLPIFDDNKVVLDNQDIQSISLFNVTDLFTLVLFFLFFVIFIFLFKKMILSYKKNKIMICRV</sequence>
<evidence type="ECO:0000256" key="1">
    <source>
        <dbReference type="SAM" id="Phobius"/>
    </source>
</evidence>
<keyword evidence="1" id="KW-0812">Transmembrane</keyword>
<dbReference type="EMBL" id="AZIT01000001">
    <property type="protein sequence ID" value="ETZ18354.1"/>
    <property type="molecule type" value="Genomic_DNA"/>
</dbReference>
<keyword evidence="3" id="KW-0282">Flagellum</keyword>
<dbReference type="PATRIC" id="fig|1432657.3.peg.325"/>
<keyword evidence="3" id="KW-0966">Cell projection</keyword>
<evidence type="ECO:0000313" key="4">
    <source>
        <dbReference type="Proteomes" id="UP000019148"/>
    </source>
</evidence>
<feature type="signal peptide" evidence="2">
    <location>
        <begin position="1"/>
        <end position="20"/>
    </location>
</feature>
<proteinExistence type="predicted"/>
<organism evidence="3 4">
    <name type="scientific">Borrelia duttonii CR2A</name>
    <dbReference type="NCBI Taxonomy" id="1432657"/>
    <lineage>
        <taxon>Bacteria</taxon>
        <taxon>Pseudomonadati</taxon>
        <taxon>Spirochaetota</taxon>
        <taxon>Spirochaetia</taxon>
        <taxon>Spirochaetales</taxon>
        <taxon>Borreliaceae</taxon>
        <taxon>Borrelia</taxon>
    </lineage>
</organism>
<feature type="transmembrane region" description="Helical" evidence="1">
    <location>
        <begin position="65"/>
        <end position="82"/>
    </location>
</feature>